<accession>A0A1B1YV19</accession>
<evidence type="ECO:0000313" key="3">
    <source>
        <dbReference type="Proteomes" id="UP000092952"/>
    </source>
</evidence>
<dbReference type="Proteomes" id="UP000092952">
    <property type="component" value="Chromosome"/>
</dbReference>
<dbReference type="STRING" id="1810504.PG2T_10625"/>
<dbReference type="InParanoid" id="A0A1B1YV19"/>
<gene>
    <name evidence="2" type="ORF">PG2T_10625</name>
</gene>
<dbReference type="AlphaFoldDB" id="A0A1B1YV19"/>
<dbReference type="RefSeq" id="WP_068805060.1">
    <property type="nucleotide sequence ID" value="NZ_CP014671.1"/>
</dbReference>
<evidence type="ECO:0000256" key="1">
    <source>
        <dbReference type="SAM" id="MobiDB-lite"/>
    </source>
</evidence>
<keyword evidence="3" id="KW-1185">Reference proteome</keyword>
<protein>
    <submittedName>
        <fullName evidence="2">Uncharacterized protein</fullName>
    </submittedName>
</protein>
<feature type="compositionally biased region" description="Polar residues" evidence="1">
    <location>
        <begin position="1"/>
        <end position="19"/>
    </location>
</feature>
<dbReference type="KEGG" id="gbi:PG2T_10625"/>
<reference evidence="3" key="1">
    <citation type="submission" date="2016-03" db="EMBL/GenBank/DDBJ databases">
        <title>Complete genome sequence of Solimmundus cernigliae, representing a novel lineage of polycyclic aromatic hydrocarbon degraders within the Gammaproteobacteria.</title>
        <authorList>
            <person name="Singleton D.R."/>
            <person name="Dickey A.N."/>
            <person name="Scholl E.H."/>
            <person name="Wright F.A."/>
            <person name="Aitken M.D."/>
        </authorList>
    </citation>
    <scope>NUCLEOTIDE SEQUENCE [LARGE SCALE GENOMIC DNA]</scope>
    <source>
        <strain evidence="3">TR3.2</strain>
    </source>
</reference>
<dbReference type="EMBL" id="CP014671">
    <property type="protein sequence ID" value="ANX04579.1"/>
    <property type="molecule type" value="Genomic_DNA"/>
</dbReference>
<evidence type="ECO:0000313" key="2">
    <source>
        <dbReference type="EMBL" id="ANX04579.1"/>
    </source>
</evidence>
<feature type="region of interest" description="Disordered" evidence="1">
    <location>
        <begin position="1"/>
        <end position="29"/>
    </location>
</feature>
<organism evidence="2 3">
    <name type="scientific">Immundisolibacter cernigliae</name>
    <dbReference type="NCBI Taxonomy" id="1810504"/>
    <lineage>
        <taxon>Bacteria</taxon>
        <taxon>Pseudomonadati</taxon>
        <taxon>Pseudomonadota</taxon>
        <taxon>Gammaproteobacteria</taxon>
        <taxon>Immundisolibacterales</taxon>
        <taxon>Immundisolibacteraceae</taxon>
        <taxon>Immundisolibacter</taxon>
    </lineage>
</organism>
<sequence length="87" mass="9209">MVSSTGSTTPAATEASNLNDDAFINDTASNNSANPAFQDILHRGVEGIVLIDGARLAGLMIDHEVGITSRTLRIPKIDSDHFEDEAV</sequence>
<dbReference type="OrthoDB" id="9803736at2"/>
<name>A0A1B1YV19_9GAMM</name>
<proteinExistence type="predicted"/>